<comment type="caution">
    <text evidence="1">The sequence shown here is derived from an EMBL/GenBank/DDBJ whole genome shotgun (WGS) entry which is preliminary data.</text>
</comment>
<keyword evidence="2" id="KW-1185">Reference proteome</keyword>
<gene>
    <name evidence="1" type="ORF">PPRIM_AZ9-3.1.T0600193</name>
</gene>
<protein>
    <submittedName>
        <fullName evidence="1">Uncharacterized protein</fullName>
    </submittedName>
</protein>
<dbReference type="AlphaFoldDB" id="A0A8S1MNA2"/>
<dbReference type="Proteomes" id="UP000688137">
    <property type="component" value="Unassembled WGS sequence"/>
</dbReference>
<evidence type="ECO:0000313" key="2">
    <source>
        <dbReference type="Proteomes" id="UP000688137"/>
    </source>
</evidence>
<proteinExistence type="predicted"/>
<reference evidence="1" key="1">
    <citation type="submission" date="2021-01" db="EMBL/GenBank/DDBJ databases">
        <authorList>
            <consortium name="Genoscope - CEA"/>
            <person name="William W."/>
        </authorList>
    </citation>
    <scope>NUCLEOTIDE SEQUENCE</scope>
</reference>
<accession>A0A8S1MNA2</accession>
<organism evidence="1 2">
    <name type="scientific">Paramecium primaurelia</name>
    <dbReference type="NCBI Taxonomy" id="5886"/>
    <lineage>
        <taxon>Eukaryota</taxon>
        <taxon>Sar</taxon>
        <taxon>Alveolata</taxon>
        <taxon>Ciliophora</taxon>
        <taxon>Intramacronucleata</taxon>
        <taxon>Oligohymenophorea</taxon>
        <taxon>Peniculida</taxon>
        <taxon>Parameciidae</taxon>
        <taxon>Paramecium</taxon>
    </lineage>
</organism>
<dbReference type="EMBL" id="CAJJDM010000061">
    <property type="protein sequence ID" value="CAD8078673.1"/>
    <property type="molecule type" value="Genomic_DNA"/>
</dbReference>
<evidence type="ECO:0000313" key="1">
    <source>
        <dbReference type="EMBL" id="CAD8078673.1"/>
    </source>
</evidence>
<sequence>MQIFKEISPENRNITHNDQSRSLTACNQYKNPSKQWLNYLIQGVKHKTTSKIIN</sequence>
<name>A0A8S1MNA2_PARPR</name>